<dbReference type="PROSITE" id="PS50818">
    <property type="entry name" value="INTEIN_C_TER"/>
    <property type="match status" value="1"/>
</dbReference>
<evidence type="ECO:0000256" key="2">
    <source>
        <dbReference type="ARBA" id="ARBA00022525"/>
    </source>
</evidence>
<sequence>MRRRFWLHAALLRPAAPECTAGRFHRWLSAFLIAVLVISLEVGAVSSASAEQPKPASAPAQVDEAADIPSARATARLRGKRIEALSERTESTSTWVNPDGTRTTELNAGPVRVRKGDTWVPVDLTLVKNADGTIRPTAHPRDLAIAGGGAATQPRDLASVTAADGQVALQWSGPLPEPVLAGDTATYPEIQPGIDLQVKATRTGFQQFLILKRKPGKPVSFTLPLRADGVSLRTDADGNTDVVDKAGTTVGSVPAAQMWDARIDGQSGLLTKPAKVKQRKNAKPKVKTAQGKDRETVDITVEPADGYLDDPNVKYPVTIDPGATIWANFDTFTQSNITSSDQSGMGELRLGTYDGGGTKARSYLHFDMSQFRGTKIIESKLWLYATHSWSCSPNNWEVWSTPLVGTGTRWSNQPAPWAHWATPNVTTGYSASCNDAWVNVGITNLQQAWSDQGFTNAGVMLKAGDEGNSYGWKKFSSAEGGAVPHIDVTYNTQPSSATGLNVSDRGDHGGVVYTRSLTPTLSYPVHDPDGDVLHPTFYVYEGDSLIATHSVGAVNSGGVATWKLPEGLLQNGKTYKYRASAHDNRIWAGDGYVSIRNKLGGRAIDVPGCGTAPGTVLHIWDYWGGGCQRWNMTHLGGNTFAFGGRDSGHAIDVANCSVDNGASVQIWNYSYGNVCQQFILENVGNGEYKIRGKHSNKPLDPIGCNGNNGSRLVIWDAYAADCQIWRLDVAPDSGTTVQWRDFTVDTNAPGAPFVSSSDYPSDNNWHKAANQAGTFTFTPPTGLTDVAGYVYGLDVTPATEVAAGADGKATPSITPTTDGQHLLNVRTKDKAGNLSAIVTYKFNVGRAGLVRPSDGSRVVSRVPLQVQGESVFTHVKFAWRRGPGAAVEADIPAANLTKADGSPLGTGFVPLSSLGGSATWNAADTLGLAAGVVQVKAIMATDAAGTGAYATVWRTVTVDPSAEGAESEGIADGSLNLQTGDFSLSTTDAQEFGLSVSRTSSSRDPRAGFQLQHQRLSTNQQKVSTDTSGFNSYTALVARATDRGHDSTDSVVLTPQASGPWGGDTYAAVGDDMNGGFRLGMRAGRTYRLSGWIYVPAATGLTPADPRGLRIVGYVKKSDGNYVPTMSEQPKLTDGWVQLSVDMAVPAGATEAFVRLYNGMAIGSGKQVFFDDLSVREITAPFGPQWETGTSADSAAIDYTRLDFPEENTVQVELVSGSKVWFTKAASGAYFPEPGAEDLTLTMEGANYRLTETDGTVTIFSQATAGGPFLVSSTTPPAQAATTRYAYESVEDQVRIKRAIAPLEPGVGDCTTPTPARGCEVLEYDYAATTTATSTAVGDFTGQVRAVSAWTTNPATGASEKVEVVRYAYDDAGRLREVWDPRLSPPLKTLYNYDAAGRVVRVDATGDLPWFYDFGKVGADTNEGRLLKVRRQTLQQGSADVVDGEIATTVVYNVPLTRGAGGPYDLDGAAVAAWSQTDVATDATAIFGPEDPVSTHNASATAPGPDGYRAATVHYLNASGKEVNTATPGGDIDTNEFDRFGNTVRVLEASNRALALGLTPGADAKLAELGLAQYDTRTRAVWLDGQTTYSADGLDELTSLSPIQRIALDNDPNQIVNARARETNTYDEGKPDGTAYHLVTTERTSAQVVGMTEDQDVKVTKSLYDAQIGGVSGWSIRHATRVILDAEAPANSLGSATTAVRYDAQGRARESRKLDSNGTDAGTTLSVFYTAGANPDDASCGNRPEWAGQPCVTRLAGAVTGHDPSRMAGELSVKRVESYNRFGEPDRIVETAAGKTRTTVTTYDAADRVLTMQITGDVGTPVQTISTTYDPNTGDALTTSFADGTTIRRAFDKLGRVTRYTDADGGWTASEFDRFGKPVKVSDSLGTTQTFVYDRAAEPRGLLTSMTDSVAGTISEKYGPDGQIVEQGLPGGVRLTVTSDPTGAPRERTYTRASDSTLIANSTVVANIRGQVIQQNGPASAKTFNYDRWGRLTTAKQVSSATGNCTVRSYTYDRRANRTGKSTRGGTSTTCPGDSDPAQTESHTYDSADRITDAGYVYDAFGRITSTPSGVVNSYYTNDLVSAQETADSRMSWTLDPALRFRQFTAEKKVNGTWANAVTKVNHYGADGDDPRWIVEDATQANNVTRNVEGPDGDLAVTTALTGGAVLQMTSLHGDVMATVPVDPAAGTMTGAVTVLDTDEFGMPSAETPAAATARYGWLGAKQRSAEALGDVILMGARLYDPATGRFWQQDPEPGGNATPYDYCGGDPVNCTDLDGRWGWFKKAFTAVANVVAKVAEVASYIPGPIGSIAAGVSAVAYASVGNWSKAGEMALTAAANLVGAGAIVKVGARVVKAAAKTAPKASARTAKANRTAGASCQINSFTPETFVVMADGSSRAIGEIVEGDLVLATDPITGAKSAQPVLEQIVAYGAKHLIRIGLGDSGSVVATTGHPIWVVGSGWTDAKDLRAGSTLLSVDGSHIRVRSVDDLGMVEDTLVFNLNVANTHTFSVADGDATALTHNCRHGKQYGAGKKFTKASKAKMTAANKKKNGGVERCDYCGVAVTPAKRSSRGKTPPRNERQYDHRKAKSKGGINCPSCNGAVACRVCNRDKSDKPRRRRG</sequence>
<dbReference type="InterPro" id="IPR050708">
    <property type="entry name" value="T6SS_VgrG/RHS"/>
</dbReference>
<dbReference type="InterPro" id="IPR036844">
    <property type="entry name" value="Hint_dom_sf"/>
</dbReference>
<feature type="domain" description="Hint" evidence="5">
    <location>
        <begin position="2379"/>
        <end position="2476"/>
    </location>
</feature>
<feature type="region of interest" description="Disordered" evidence="4">
    <location>
        <begin position="49"/>
        <end position="69"/>
    </location>
</feature>
<reference evidence="7" key="1">
    <citation type="submission" date="2016-10" db="EMBL/GenBank/DDBJ databases">
        <authorList>
            <person name="Varghese N."/>
            <person name="Submissions S."/>
        </authorList>
    </citation>
    <scope>NUCLEOTIDE SEQUENCE [LARGE SCALE GENOMIC DNA]</scope>
    <source>
        <strain evidence="7">IBRC-M 10655</strain>
    </source>
</reference>
<dbReference type="GO" id="GO:0005576">
    <property type="term" value="C:extracellular region"/>
    <property type="evidence" value="ECO:0007669"/>
    <property type="project" value="UniProtKB-SubCell"/>
</dbReference>
<dbReference type="NCBIfam" id="TIGR03696">
    <property type="entry name" value="Rhs_assc_core"/>
    <property type="match status" value="1"/>
</dbReference>
<dbReference type="InterPro" id="IPR003615">
    <property type="entry name" value="HNH_nuc"/>
</dbReference>
<dbReference type="Proteomes" id="UP000199651">
    <property type="component" value="Unassembled WGS sequence"/>
</dbReference>
<dbReference type="PANTHER" id="PTHR32305:SF15">
    <property type="entry name" value="PROTEIN RHSA-RELATED"/>
    <property type="match status" value="1"/>
</dbReference>
<dbReference type="GO" id="GO:0016539">
    <property type="term" value="P:intein-mediated protein splicing"/>
    <property type="evidence" value="ECO:0007669"/>
    <property type="project" value="InterPro"/>
</dbReference>
<dbReference type="InterPro" id="IPR006141">
    <property type="entry name" value="Intein_N"/>
</dbReference>
<dbReference type="Gene3D" id="2.80.10.50">
    <property type="match status" value="3"/>
</dbReference>
<evidence type="ECO:0000256" key="3">
    <source>
        <dbReference type="ARBA" id="ARBA00022729"/>
    </source>
</evidence>
<dbReference type="CDD" id="cd00161">
    <property type="entry name" value="beta-trefoil_Ricin-like"/>
    <property type="match status" value="2"/>
</dbReference>
<proteinExistence type="predicted"/>
<organism evidence="6 7">
    <name type="scientific">Actinokineospora alba</name>
    <dbReference type="NCBI Taxonomy" id="504798"/>
    <lineage>
        <taxon>Bacteria</taxon>
        <taxon>Bacillati</taxon>
        <taxon>Actinomycetota</taxon>
        <taxon>Actinomycetes</taxon>
        <taxon>Pseudonocardiales</taxon>
        <taxon>Pseudonocardiaceae</taxon>
        <taxon>Actinokineospora</taxon>
    </lineage>
</organism>
<dbReference type="Pfam" id="PF07591">
    <property type="entry name" value="PT-HINT"/>
    <property type="match status" value="1"/>
</dbReference>
<name>A0A1H0N5G4_9PSEU</name>
<dbReference type="RefSeq" id="WP_166658060.1">
    <property type="nucleotide sequence ID" value="NZ_FNDV01000002.1"/>
</dbReference>
<dbReference type="STRING" id="504798.SAMN05421871_102250"/>
<dbReference type="PANTHER" id="PTHR32305">
    <property type="match status" value="1"/>
</dbReference>
<dbReference type="InterPro" id="IPR055372">
    <property type="entry name" value="CBM96"/>
</dbReference>
<evidence type="ECO:0000259" key="5">
    <source>
        <dbReference type="SMART" id="SM00306"/>
    </source>
</evidence>
<dbReference type="PROSITE" id="PS50817">
    <property type="entry name" value="INTEIN_N_TER"/>
    <property type="match status" value="1"/>
</dbReference>
<protein>
    <submittedName>
        <fullName evidence="6">Intein N-terminal splicing region/RHS repeat-associated core domain-containing protein</fullName>
    </submittedName>
</protein>
<dbReference type="InterPro" id="IPR000772">
    <property type="entry name" value="Ricin_B_lectin"/>
</dbReference>
<evidence type="ECO:0000313" key="6">
    <source>
        <dbReference type="EMBL" id="SDO87746.1"/>
    </source>
</evidence>
<gene>
    <name evidence="6" type="ORF">SAMN05192558_105200</name>
</gene>
<dbReference type="InterPro" id="IPR035992">
    <property type="entry name" value="Ricin_B-like_lectins"/>
</dbReference>
<dbReference type="InterPro" id="IPR022385">
    <property type="entry name" value="Rhs_assc_core"/>
</dbReference>
<dbReference type="Pfam" id="PF14200">
    <property type="entry name" value="RicinB_lectin_2"/>
    <property type="match status" value="2"/>
</dbReference>
<dbReference type="InterPro" id="IPR030934">
    <property type="entry name" value="Intein_C"/>
</dbReference>
<dbReference type="InterPro" id="IPR003587">
    <property type="entry name" value="Hint_dom_N"/>
</dbReference>
<dbReference type="CDD" id="cd00081">
    <property type="entry name" value="Hint"/>
    <property type="match status" value="1"/>
</dbReference>
<feature type="compositionally biased region" description="Low complexity" evidence="4">
    <location>
        <begin position="2019"/>
        <end position="2030"/>
    </location>
</feature>
<feature type="region of interest" description="Disordered" evidence="4">
    <location>
        <begin position="85"/>
        <end position="106"/>
    </location>
</feature>
<dbReference type="SMART" id="SM00306">
    <property type="entry name" value="HintN"/>
    <property type="match status" value="1"/>
</dbReference>
<dbReference type="CDD" id="cd00085">
    <property type="entry name" value="HNHc"/>
    <property type="match status" value="1"/>
</dbReference>
<dbReference type="EMBL" id="FNJB01000005">
    <property type="protein sequence ID" value="SDO87746.1"/>
    <property type="molecule type" value="Genomic_DNA"/>
</dbReference>
<dbReference type="Gene3D" id="2.180.10.10">
    <property type="entry name" value="RHS repeat-associated core"/>
    <property type="match status" value="2"/>
</dbReference>
<keyword evidence="2" id="KW-0964">Secreted</keyword>
<keyword evidence="7" id="KW-1185">Reference proteome</keyword>
<feature type="compositionally biased region" description="Polar residues" evidence="4">
    <location>
        <begin position="91"/>
        <end position="106"/>
    </location>
</feature>
<feature type="region of interest" description="Disordered" evidence="4">
    <location>
        <begin position="2565"/>
        <end position="2590"/>
    </location>
</feature>
<evidence type="ECO:0000256" key="4">
    <source>
        <dbReference type="SAM" id="MobiDB-lite"/>
    </source>
</evidence>
<comment type="subcellular location">
    <subcellularLocation>
        <location evidence="1">Secreted</location>
    </subcellularLocation>
</comment>
<evidence type="ECO:0000256" key="1">
    <source>
        <dbReference type="ARBA" id="ARBA00004613"/>
    </source>
</evidence>
<dbReference type="NCBIfam" id="NF033679">
    <property type="entry name" value="DNRLRE_dom"/>
    <property type="match status" value="1"/>
</dbReference>
<dbReference type="SUPFAM" id="SSF50370">
    <property type="entry name" value="Ricin B-like lectins"/>
    <property type="match status" value="1"/>
</dbReference>
<dbReference type="Gene3D" id="1.10.30.50">
    <property type="match status" value="1"/>
</dbReference>
<evidence type="ECO:0000313" key="7">
    <source>
        <dbReference type="Proteomes" id="UP000199651"/>
    </source>
</evidence>
<dbReference type="SUPFAM" id="SSF51294">
    <property type="entry name" value="Hedgehog/intein (Hint) domain"/>
    <property type="match status" value="1"/>
</dbReference>
<dbReference type="PROSITE" id="PS50231">
    <property type="entry name" value="RICIN_B_LECTIN"/>
    <property type="match status" value="1"/>
</dbReference>
<dbReference type="Gene3D" id="2.170.16.10">
    <property type="entry name" value="Hedgehog/Intein (Hint) domain"/>
    <property type="match status" value="1"/>
</dbReference>
<feature type="region of interest" description="Disordered" evidence="4">
    <location>
        <begin position="2016"/>
        <end position="2044"/>
    </location>
</feature>
<dbReference type="Pfam" id="PF24517">
    <property type="entry name" value="CBM96"/>
    <property type="match status" value="1"/>
</dbReference>
<accession>A0A1H0N5G4</accession>
<keyword evidence="3" id="KW-0732">Signal</keyword>
<dbReference type="Gene3D" id="2.60.120.260">
    <property type="entry name" value="Galactose-binding domain-like"/>
    <property type="match status" value="1"/>
</dbReference>